<dbReference type="HOGENOM" id="CLU_038661_0_0_2"/>
<feature type="transmembrane region" description="Helical" evidence="1">
    <location>
        <begin position="79"/>
        <end position="98"/>
    </location>
</feature>
<feature type="transmembrane region" description="Helical" evidence="1">
    <location>
        <begin position="9"/>
        <end position="26"/>
    </location>
</feature>
<accession>Q5JGZ1</accession>
<gene>
    <name evidence="3" type="ordered locus">TK1399</name>
</gene>
<dbReference type="AlphaFoldDB" id="Q5JGZ1"/>
<feature type="transmembrane region" description="Helical" evidence="1">
    <location>
        <begin position="416"/>
        <end position="434"/>
    </location>
</feature>
<evidence type="ECO:0000256" key="1">
    <source>
        <dbReference type="SAM" id="Phobius"/>
    </source>
</evidence>
<evidence type="ECO:0000259" key="2">
    <source>
        <dbReference type="PROSITE" id="PS50850"/>
    </source>
</evidence>
<feature type="domain" description="Major facilitator superfamily (MFS) profile" evidence="2">
    <location>
        <begin position="8"/>
        <end position="438"/>
    </location>
</feature>
<dbReference type="PANTHER" id="PTHR23528:SF1">
    <property type="entry name" value="MAJOR FACILITATOR SUPERFAMILY (MFS) PROFILE DOMAIN-CONTAINING PROTEIN"/>
    <property type="match status" value="1"/>
</dbReference>
<organism evidence="3 4">
    <name type="scientific">Thermococcus kodakarensis (strain ATCC BAA-918 / JCM 12380 / KOD1)</name>
    <name type="common">Pyrococcus kodakaraensis (strain KOD1)</name>
    <dbReference type="NCBI Taxonomy" id="69014"/>
    <lineage>
        <taxon>Archaea</taxon>
        <taxon>Methanobacteriati</taxon>
        <taxon>Methanobacteriota</taxon>
        <taxon>Thermococci</taxon>
        <taxon>Thermococcales</taxon>
        <taxon>Thermococcaceae</taxon>
        <taxon>Thermococcus</taxon>
    </lineage>
</organism>
<feature type="transmembrane region" description="Helical" evidence="1">
    <location>
        <begin position="46"/>
        <end position="67"/>
    </location>
</feature>
<dbReference type="EMBL" id="AP006878">
    <property type="protein sequence ID" value="BAD85588.1"/>
    <property type="molecule type" value="Genomic_DNA"/>
</dbReference>
<dbReference type="PhylomeDB" id="Q5JGZ1"/>
<evidence type="ECO:0000313" key="4">
    <source>
        <dbReference type="Proteomes" id="UP000000536"/>
    </source>
</evidence>
<name>Q5JGZ1_THEKO</name>
<dbReference type="eggNOG" id="arCOG00137">
    <property type="taxonomic scope" value="Archaea"/>
</dbReference>
<keyword evidence="1" id="KW-0812">Transmembrane</keyword>
<dbReference type="InterPro" id="IPR020846">
    <property type="entry name" value="MFS_dom"/>
</dbReference>
<dbReference type="Gene3D" id="1.20.1250.20">
    <property type="entry name" value="MFS general substrate transporter like domains"/>
    <property type="match status" value="2"/>
</dbReference>
<dbReference type="InParanoid" id="Q5JGZ1"/>
<feature type="transmembrane region" description="Helical" evidence="1">
    <location>
        <begin position="141"/>
        <end position="160"/>
    </location>
</feature>
<feature type="transmembrane region" description="Helical" evidence="1">
    <location>
        <begin position="388"/>
        <end position="410"/>
    </location>
</feature>
<feature type="transmembrane region" description="Helical" evidence="1">
    <location>
        <begin position="104"/>
        <end position="121"/>
    </location>
</feature>
<dbReference type="STRING" id="69014.TK1399"/>
<feature type="transmembrane region" description="Helical" evidence="1">
    <location>
        <begin position="347"/>
        <end position="367"/>
    </location>
</feature>
<dbReference type="InterPro" id="IPR011701">
    <property type="entry name" value="MFS"/>
</dbReference>
<reference evidence="3 4" key="1">
    <citation type="journal article" date="2005" name="Genome Res.">
        <title>Complete genome sequence of the hyperthermophilic archaeon Thermococcus kodakaraensis KOD1 and comparison with Pyrococcus genomes.</title>
        <authorList>
            <person name="Fukui T."/>
            <person name="Atomi H."/>
            <person name="Kanai T."/>
            <person name="Matsumi R."/>
            <person name="Fujiwara S."/>
            <person name="Imanaka T."/>
        </authorList>
    </citation>
    <scope>NUCLEOTIDE SEQUENCE [LARGE SCALE GENOMIC DNA]</scope>
    <source>
        <strain evidence="4">ATCC BAA-918 / JCM 12380 / KOD1</strain>
    </source>
</reference>
<evidence type="ECO:0000313" key="3">
    <source>
        <dbReference type="EMBL" id="BAD85588.1"/>
    </source>
</evidence>
<dbReference type="Proteomes" id="UP000000536">
    <property type="component" value="Chromosome"/>
</dbReference>
<dbReference type="CDD" id="cd17313">
    <property type="entry name" value="MFS_SLC45_SUC"/>
    <property type="match status" value="1"/>
</dbReference>
<dbReference type="Pfam" id="PF07690">
    <property type="entry name" value="MFS_1"/>
    <property type="match status" value="2"/>
</dbReference>
<dbReference type="EnsemblBacteria" id="BAD85588">
    <property type="protein sequence ID" value="BAD85588"/>
    <property type="gene ID" value="TK1399"/>
</dbReference>
<sequence length="454" mass="50563">MAEFKYSRIFLLGFGFFGISIIWALYNAYIPLFLQDTFHMNRTITGFIMTIDNLFAVLLLPFLGALSDMTRTRLGRRKPYILLGAPSAALMFALIPVAREHGNLALFMGTIIFMNFFMALFRSPVVAFMPDITPSEKRSQANGIINFMGGLGALLAYFGGKVLYDMSYAYPFYAGALIMLLANLLVVLFVPEPEEYRVPGKKINLRELLSETSRKSFGELKENLKDVFASHERSLLAILLAIFFWFIAFNSLETFFTSYVKYHLYGIPVGAAETEITRKIESTGAFMLGMFSLSFMIFAIPAGFLGARIGRRKTITLGLLTIIAIILAAFFIGETSKPQEVALTDPVIMKFMGLFFVGGIGWAMINVNSLPMVVDMTVDEKVGGYTGLYYFFSQAANLVAPPFAGALLDLIGYETLLPFAMAFFLLALIAMQFVRRGDVKGGAEDVYEYVPDMD</sequence>
<proteinExistence type="predicted"/>
<feature type="transmembrane region" description="Helical" evidence="1">
    <location>
        <begin position="234"/>
        <end position="252"/>
    </location>
</feature>
<dbReference type="PROSITE" id="PS50850">
    <property type="entry name" value="MFS"/>
    <property type="match status" value="1"/>
</dbReference>
<feature type="transmembrane region" description="Helical" evidence="1">
    <location>
        <begin position="314"/>
        <end position="332"/>
    </location>
</feature>
<feature type="transmembrane region" description="Helical" evidence="1">
    <location>
        <begin position="285"/>
        <end position="307"/>
    </location>
</feature>
<dbReference type="GO" id="GO:0022857">
    <property type="term" value="F:transmembrane transporter activity"/>
    <property type="evidence" value="ECO:0007669"/>
    <property type="project" value="InterPro"/>
</dbReference>
<dbReference type="InterPro" id="IPR036259">
    <property type="entry name" value="MFS_trans_sf"/>
</dbReference>
<dbReference type="KEGG" id="tko:TK1399"/>
<keyword evidence="1" id="KW-0472">Membrane</keyword>
<feature type="transmembrane region" description="Helical" evidence="1">
    <location>
        <begin position="172"/>
        <end position="191"/>
    </location>
</feature>
<dbReference type="PANTHER" id="PTHR23528">
    <property type="match status" value="1"/>
</dbReference>
<keyword evidence="4" id="KW-1185">Reference proteome</keyword>
<dbReference type="PATRIC" id="fig|69014.16.peg.1361"/>
<keyword evidence="1" id="KW-1133">Transmembrane helix</keyword>
<protein>
    <submittedName>
        <fullName evidence="3">Predicted permease, major facilitator superfamily</fullName>
    </submittedName>
</protein>
<dbReference type="SUPFAM" id="SSF103473">
    <property type="entry name" value="MFS general substrate transporter"/>
    <property type="match status" value="1"/>
</dbReference>